<dbReference type="AlphaFoldDB" id="A0A1E1K981"/>
<protein>
    <submittedName>
        <fullName evidence="1">Uncharacterized protein</fullName>
    </submittedName>
</protein>
<name>A0A1E1K981_9HELO</name>
<dbReference type="EMBL" id="FJUX01000015">
    <property type="protein sequence ID" value="CZS93164.1"/>
    <property type="molecule type" value="Genomic_DNA"/>
</dbReference>
<gene>
    <name evidence="1" type="ORF">RAG0_03564</name>
</gene>
<accession>A0A1E1K981</accession>
<sequence>MTIDSCLGSVNSTWTRYLEVELDLDPEPARGTQEFELAVPNNRVIDTTWAGTSAASASERHLRLELFLTDARRQSCCIWETEGRSIGRRYPVSICKEIGQKIGSLQAGNSWWVHKSFILHNDYAIDNLCYSKQKNTLGRDFMLGSCL</sequence>
<evidence type="ECO:0000313" key="2">
    <source>
        <dbReference type="Proteomes" id="UP000178912"/>
    </source>
</evidence>
<evidence type="ECO:0000313" key="1">
    <source>
        <dbReference type="EMBL" id="CZS93164.1"/>
    </source>
</evidence>
<reference evidence="2" key="1">
    <citation type="submission" date="2016-03" db="EMBL/GenBank/DDBJ databases">
        <authorList>
            <person name="Guldener U."/>
        </authorList>
    </citation>
    <scope>NUCLEOTIDE SEQUENCE [LARGE SCALE GENOMIC DNA]</scope>
    <source>
        <strain evidence="2">04CH-RAC-A.6.1</strain>
    </source>
</reference>
<organism evidence="1 2">
    <name type="scientific">Rhynchosporium agropyri</name>
    <dbReference type="NCBI Taxonomy" id="914238"/>
    <lineage>
        <taxon>Eukaryota</taxon>
        <taxon>Fungi</taxon>
        <taxon>Dikarya</taxon>
        <taxon>Ascomycota</taxon>
        <taxon>Pezizomycotina</taxon>
        <taxon>Leotiomycetes</taxon>
        <taxon>Helotiales</taxon>
        <taxon>Ploettnerulaceae</taxon>
        <taxon>Rhynchosporium</taxon>
    </lineage>
</organism>
<keyword evidence="2" id="KW-1185">Reference proteome</keyword>
<proteinExistence type="predicted"/>
<dbReference type="Proteomes" id="UP000178912">
    <property type="component" value="Unassembled WGS sequence"/>
</dbReference>